<evidence type="ECO:0000313" key="2">
    <source>
        <dbReference type="EMBL" id="MBF9233271.1"/>
    </source>
</evidence>
<keyword evidence="3" id="KW-1185">Reference proteome</keyword>
<organism evidence="2 3">
    <name type="scientific">Microvirga alba</name>
    <dbReference type="NCBI Taxonomy" id="2791025"/>
    <lineage>
        <taxon>Bacteria</taxon>
        <taxon>Pseudomonadati</taxon>
        <taxon>Pseudomonadota</taxon>
        <taxon>Alphaproteobacteria</taxon>
        <taxon>Hyphomicrobiales</taxon>
        <taxon>Methylobacteriaceae</taxon>
        <taxon>Microvirga</taxon>
    </lineage>
</organism>
<sequence>MDRCTVNLADYPDLVVLYLGMRVNTLRGVPTLLRFGPKIWAVADNPPDGLLAHDNIIYSLFPLHIGMRQYWRSFESLETWARSEPHRQWWQTFLRDPKGTGFWHEAYFMQGGMETVSVNVPAQLGLRKFAPEAPAKGSMFSARLRAARDGQASSPAPVSEDELYRNGH</sequence>
<accession>A0A931FS13</accession>
<comment type="caution">
    <text evidence="2">The sequence shown here is derived from an EMBL/GenBank/DDBJ whole genome shotgun (WGS) entry which is preliminary data.</text>
</comment>
<gene>
    <name evidence="2" type="ORF">I2H38_07725</name>
</gene>
<dbReference type="Pfam" id="PF13826">
    <property type="entry name" value="Monooxy_af470-like"/>
    <property type="match status" value="1"/>
</dbReference>
<dbReference type="InterPro" id="IPR025444">
    <property type="entry name" value="Monooxy_af470"/>
</dbReference>
<evidence type="ECO:0000313" key="3">
    <source>
        <dbReference type="Proteomes" id="UP000599312"/>
    </source>
</evidence>
<feature type="region of interest" description="Disordered" evidence="1">
    <location>
        <begin position="149"/>
        <end position="168"/>
    </location>
</feature>
<reference evidence="2" key="1">
    <citation type="submission" date="2020-11" db="EMBL/GenBank/DDBJ databases">
        <authorList>
            <person name="Kim M.K."/>
        </authorList>
    </citation>
    <scope>NUCLEOTIDE SEQUENCE</scope>
    <source>
        <strain evidence="2">BT350</strain>
    </source>
</reference>
<dbReference type="AlphaFoldDB" id="A0A931FS13"/>
<name>A0A931FS13_9HYPH</name>
<evidence type="ECO:0000256" key="1">
    <source>
        <dbReference type="SAM" id="MobiDB-lite"/>
    </source>
</evidence>
<proteinExistence type="predicted"/>
<dbReference type="EMBL" id="JADQDO010000002">
    <property type="protein sequence ID" value="MBF9233271.1"/>
    <property type="molecule type" value="Genomic_DNA"/>
</dbReference>
<protein>
    <submittedName>
        <fullName evidence="2">DUF4188 domain-containing protein</fullName>
    </submittedName>
</protein>
<dbReference type="Proteomes" id="UP000599312">
    <property type="component" value="Unassembled WGS sequence"/>
</dbReference>